<sequence length="61" mass="7328">MTFLIRRQTQAHFLKKHFRDINICNSKCFCRVALTKVCLCVFMCNSSFYPRVPQQHFHMAM</sequence>
<organism evidence="1">
    <name type="scientific">Solanum chacoense</name>
    <name type="common">Chaco potato</name>
    <dbReference type="NCBI Taxonomy" id="4108"/>
    <lineage>
        <taxon>Eukaryota</taxon>
        <taxon>Viridiplantae</taxon>
        <taxon>Streptophyta</taxon>
        <taxon>Embryophyta</taxon>
        <taxon>Tracheophyta</taxon>
        <taxon>Spermatophyta</taxon>
        <taxon>Magnoliopsida</taxon>
        <taxon>eudicotyledons</taxon>
        <taxon>Gunneridae</taxon>
        <taxon>Pentapetalae</taxon>
        <taxon>asterids</taxon>
        <taxon>lamiids</taxon>
        <taxon>Solanales</taxon>
        <taxon>Solanaceae</taxon>
        <taxon>Solanoideae</taxon>
        <taxon>Solaneae</taxon>
        <taxon>Solanum</taxon>
    </lineage>
</organism>
<evidence type="ECO:0000313" key="1">
    <source>
        <dbReference type="EMBL" id="JAP10456.1"/>
    </source>
</evidence>
<dbReference type="AlphaFoldDB" id="A0A0V0GQZ0"/>
<dbReference type="EMBL" id="GEDG01033088">
    <property type="protein sequence ID" value="JAP10456.1"/>
    <property type="molecule type" value="Transcribed_RNA"/>
</dbReference>
<protein>
    <submittedName>
        <fullName evidence="1">Putative ovule protein</fullName>
    </submittedName>
</protein>
<accession>A0A0V0GQZ0</accession>
<name>A0A0V0GQZ0_SOLCH</name>
<proteinExistence type="predicted"/>
<reference evidence="1" key="1">
    <citation type="submission" date="2015-12" db="EMBL/GenBank/DDBJ databases">
        <title>Gene expression during late stages of embryo sac development: a critical building block for successful pollen-pistil interactions.</title>
        <authorList>
            <person name="Liu Y."/>
            <person name="Joly V."/>
            <person name="Sabar M."/>
            <person name="Matton D.P."/>
        </authorList>
    </citation>
    <scope>NUCLEOTIDE SEQUENCE</scope>
</reference>